<feature type="non-terminal residue" evidence="8">
    <location>
        <position position="1"/>
    </location>
</feature>
<evidence type="ECO:0000256" key="1">
    <source>
        <dbReference type="ARBA" id="ARBA00004123"/>
    </source>
</evidence>
<comment type="caution">
    <text evidence="8">The sequence shown here is derived from an EMBL/GenBank/DDBJ whole genome shotgun (WGS) entry which is preliminary data.</text>
</comment>
<keyword evidence="4" id="KW-0234">DNA repair</keyword>
<evidence type="ECO:0000259" key="7">
    <source>
        <dbReference type="PROSITE" id="PS50172"/>
    </source>
</evidence>
<evidence type="ECO:0000313" key="9">
    <source>
        <dbReference type="Proteomes" id="UP000555649"/>
    </source>
</evidence>
<dbReference type="PANTHER" id="PTHR23196:SF34">
    <property type="entry name" value="MEDIATOR OF DNA DAMAGE CHECKPOINT PROTEIN 1"/>
    <property type="match status" value="1"/>
</dbReference>
<dbReference type="CDD" id="cd17744">
    <property type="entry name" value="BRCT_MDC1_rpt1"/>
    <property type="match status" value="1"/>
</dbReference>
<evidence type="ECO:0000256" key="3">
    <source>
        <dbReference type="ARBA" id="ARBA00022763"/>
    </source>
</evidence>
<keyword evidence="3" id="KW-0227">DNA damage</keyword>
<accession>A0A7L0H8T9</accession>
<reference evidence="8 9" key="1">
    <citation type="submission" date="2019-09" db="EMBL/GenBank/DDBJ databases">
        <title>Bird 10,000 Genomes (B10K) Project - Family phase.</title>
        <authorList>
            <person name="Zhang G."/>
        </authorList>
    </citation>
    <scope>NUCLEOTIDE SEQUENCE [LARGE SCALE GENOMIC DNA]</scope>
    <source>
        <strain evidence="8">B10K-DU-005-78</strain>
        <tissue evidence="8">Mixed tissue sample</tissue>
    </source>
</reference>
<evidence type="ECO:0000256" key="6">
    <source>
        <dbReference type="SAM" id="MobiDB-lite"/>
    </source>
</evidence>
<dbReference type="Pfam" id="PF16589">
    <property type="entry name" value="BRCT_2"/>
    <property type="match status" value="1"/>
</dbReference>
<evidence type="ECO:0000256" key="5">
    <source>
        <dbReference type="ARBA" id="ARBA00023242"/>
    </source>
</evidence>
<dbReference type="InterPro" id="IPR001357">
    <property type="entry name" value="BRCT_dom"/>
</dbReference>
<gene>
    <name evidence="8" type="primary">Mdc1</name>
    <name evidence="8" type="ORF">HERCAC_R16073</name>
</gene>
<dbReference type="Gene3D" id="3.40.50.10190">
    <property type="entry name" value="BRCT domain"/>
    <property type="match status" value="2"/>
</dbReference>
<feature type="domain" description="BRCT" evidence="7">
    <location>
        <begin position="200"/>
        <end position="279"/>
    </location>
</feature>
<dbReference type="SUPFAM" id="SSF52113">
    <property type="entry name" value="BRCT domain"/>
    <property type="match status" value="1"/>
</dbReference>
<evidence type="ECO:0000256" key="4">
    <source>
        <dbReference type="ARBA" id="ARBA00023204"/>
    </source>
</evidence>
<dbReference type="GO" id="GO:0006281">
    <property type="term" value="P:DNA repair"/>
    <property type="evidence" value="ECO:0007669"/>
    <property type="project" value="UniProtKB-KW"/>
</dbReference>
<feature type="compositionally biased region" description="Basic and acidic residues" evidence="6">
    <location>
        <begin position="39"/>
        <end position="61"/>
    </location>
</feature>
<feature type="region of interest" description="Disordered" evidence="6">
    <location>
        <begin position="23"/>
        <end position="136"/>
    </location>
</feature>
<dbReference type="GO" id="GO:0005634">
    <property type="term" value="C:nucleus"/>
    <property type="evidence" value="ECO:0007669"/>
    <property type="project" value="UniProtKB-SubCell"/>
</dbReference>
<proteinExistence type="predicted"/>
<feature type="non-terminal residue" evidence="8">
    <location>
        <position position="350"/>
    </location>
</feature>
<dbReference type="PANTHER" id="PTHR23196">
    <property type="entry name" value="PAX TRANSCRIPTION ACTIVATION DOMAIN INTERACTING PROTEIN"/>
    <property type="match status" value="1"/>
</dbReference>
<keyword evidence="9" id="KW-1185">Reference proteome</keyword>
<dbReference type="Proteomes" id="UP000555649">
    <property type="component" value="Unassembled WGS sequence"/>
</dbReference>
<dbReference type="Pfam" id="PF16770">
    <property type="entry name" value="RTT107_BRCT_5"/>
    <property type="match status" value="1"/>
</dbReference>
<sequence length="350" mass="38529">TKAQNADVTGSQKGRWMLVVDSDTDVEEDISNPDVGCPESHRTVPRDPDVKTETPHRDAEGRGALLLESDTDVEEDISNPDVEAPKPHRAARNVPRKPHLETGSPSTHAEGPQNKHQTLVVDSDTDVEENEVNPDVGCRKPHRITCKDPDVGMENANPDGWGVGRGRGLMPWLRPPQEEEKPPEVVGPQLRPRGGPGSAHPKVLFTGVVASPGMEVALRTLRGSMATSIFDCTHLVTDRIRRTVKFLCAVARGIPIVTPEWLQKSAHSGRVLAPDPFLVRDSQQERHFGFSLAQALCRARCHPLLQGYEVHVTPNVRPEPEHMRDIITCSGGTFLPTMPHTYKVRGQRGQ</sequence>
<dbReference type="SMART" id="SM00292">
    <property type="entry name" value="BRCT"/>
    <property type="match status" value="1"/>
</dbReference>
<comment type="subcellular location">
    <subcellularLocation>
        <location evidence="1">Nucleus</location>
    </subcellularLocation>
</comment>
<organism evidence="8 9">
    <name type="scientific">Herpetotheres cachinnans</name>
    <name type="common">Laughing falcon</name>
    <name type="synonym">Falco cachinnans</name>
    <dbReference type="NCBI Taxonomy" id="56343"/>
    <lineage>
        <taxon>Eukaryota</taxon>
        <taxon>Metazoa</taxon>
        <taxon>Chordata</taxon>
        <taxon>Craniata</taxon>
        <taxon>Vertebrata</taxon>
        <taxon>Euteleostomi</taxon>
        <taxon>Archelosauria</taxon>
        <taxon>Archosauria</taxon>
        <taxon>Dinosauria</taxon>
        <taxon>Saurischia</taxon>
        <taxon>Theropoda</taxon>
        <taxon>Coelurosauria</taxon>
        <taxon>Aves</taxon>
        <taxon>Neognathae</taxon>
        <taxon>Neoaves</taxon>
        <taxon>Telluraves</taxon>
        <taxon>Australaves</taxon>
        <taxon>Falconiformes</taxon>
        <taxon>Falconidae</taxon>
        <taxon>Herpetotheres</taxon>
    </lineage>
</organism>
<dbReference type="AlphaFoldDB" id="A0A7L0H8T9"/>
<dbReference type="InterPro" id="IPR051579">
    <property type="entry name" value="DDR_Transcriptional_Reg"/>
</dbReference>
<keyword evidence="2" id="KW-0597">Phosphoprotein</keyword>
<feature type="compositionally biased region" description="Acidic residues" evidence="6">
    <location>
        <begin position="69"/>
        <end position="78"/>
    </location>
</feature>
<evidence type="ECO:0000256" key="2">
    <source>
        <dbReference type="ARBA" id="ARBA00022553"/>
    </source>
</evidence>
<dbReference type="EMBL" id="VXAJ01001353">
    <property type="protein sequence ID" value="NXK15393.1"/>
    <property type="molecule type" value="Genomic_DNA"/>
</dbReference>
<feature type="compositionally biased region" description="Basic residues" evidence="6">
    <location>
        <begin position="87"/>
        <end position="97"/>
    </location>
</feature>
<protein>
    <submittedName>
        <fullName evidence="8">MDC1 protein</fullName>
    </submittedName>
</protein>
<feature type="compositionally biased region" description="Acidic residues" evidence="6">
    <location>
        <begin position="123"/>
        <end position="132"/>
    </location>
</feature>
<dbReference type="InterPro" id="IPR036420">
    <property type="entry name" value="BRCT_dom_sf"/>
</dbReference>
<evidence type="ECO:0000313" key="8">
    <source>
        <dbReference type="EMBL" id="NXK15393.1"/>
    </source>
</evidence>
<name>A0A7L0H8T9_HERCA</name>
<keyword evidence="5" id="KW-0539">Nucleus</keyword>
<dbReference type="PROSITE" id="PS50172">
    <property type="entry name" value="BRCT"/>
    <property type="match status" value="1"/>
</dbReference>